<feature type="region of interest" description="Disordered" evidence="5">
    <location>
        <begin position="222"/>
        <end position="242"/>
    </location>
</feature>
<evidence type="ECO:0000256" key="4">
    <source>
        <dbReference type="ARBA" id="ARBA00025078"/>
    </source>
</evidence>
<dbReference type="RefSeq" id="WP_083512715.1">
    <property type="nucleotide sequence ID" value="NZ_CP011131.1"/>
</dbReference>
<keyword evidence="8" id="KW-1185">Reference proteome</keyword>
<evidence type="ECO:0000313" key="7">
    <source>
        <dbReference type="EMBL" id="UNP28963.1"/>
    </source>
</evidence>
<reference evidence="7 8" key="1">
    <citation type="submission" date="2022-03" db="EMBL/GenBank/DDBJ databases">
        <title>Complete genome sequence of Lysobacter capsici VKM B-2533 and Lysobacter gummosus 10.1.1, promising sources of lytic agents.</title>
        <authorList>
            <person name="Tarlachkov S.V."/>
            <person name="Kudryakova I.V."/>
            <person name="Afoshin A.S."/>
            <person name="Leontyevskaya E.A."/>
            <person name="Leontyevskaya N.V."/>
        </authorList>
    </citation>
    <scope>NUCLEOTIDE SEQUENCE [LARGE SCALE GENOMIC DNA]</scope>
    <source>
        <strain evidence="7 8">10.1.1</strain>
    </source>
</reference>
<evidence type="ECO:0000256" key="6">
    <source>
        <dbReference type="SAM" id="Phobius"/>
    </source>
</evidence>
<evidence type="ECO:0000256" key="3">
    <source>
        <dbReference type="ARBA" id="ARBA00023225"/>
    </source>
</evidence>
<feature type="transmembrane region" description="Helical" evidence="6">
    <location>
        <begin position="188"/>
        <end position="211"/>
    </location>
</feature>
<dbReference type="PRINTS" id="PR00950">
    <property type="entry name" value="TYPE3IMSPROT"/>
</dbReference>
<proteinExistence type="inferred from homology"/>
<dbReference type="PANTHER" id="PTHR30531">
    <property type="entry name" value="FLAGELLAR BIOSYNTHETIC PROTEIN FLHB"/>
    <property type="match status" value="1"/>
</dbReference>
<dbReference type="PANTHER" id="PTHR30531:SF12">
    <property type="entry name" value="FLAGELLAR BIOSYNTHETIC PROTEIN FLHB"/>
    <property type="match status" value="1"/>
</dbReference>
<evidence type="ECO:0000256" key="2">
    <source>
        <dbReference type="ARBA" id="ARBA00021622"/>
    </source>
</evidence>
<evidence type="ECO:0000313" key="8">
    <source>
        <dbReference type="Proteomes" id="UP000829194"/>
    </source>
</evidence>
<keyword evidence="3" id="KW-0653">Protein transport</keyword>
<keyword evidence="6" id="KW-0472">Membrane</keyword>
<protein>
    <recommendedName>
        <fullName evidence="2">Flagellar biosynthetic protein FlhB</fullName>
    </recommendedName>
</protein>
<evidence type="ECO:0000256" key="5">
    <source>
        <dbReference type="SAM" id="MobiDB-lite"/>
    </source>
</evidence>
<evidence type="ECO:0000256" key="1">
    <source>
        <dbReference type="ARBA" id="ARBA00010690"/>
    </source>
</evidence>
<feature type="transmembrane region" description="Helical" evidence="6">
    <location>
        <begin position="92"/>
        <end position="117"/>
    </location>
</feature>
<organism evidence="7 8">
    <name type="scientific">Lysobacter gummosus</name>
    <dbReference type="NCBI Taxonomy" id="262324"/>
    <lineage>
        <taxon>Bacteria</taxon>
        <taxon>Pseudomonadati</taxon>
        <taxon>Pseudomonadota</taxon>
        <taxon>Gammaproteobacteria</taxon>
        <taxon>Lysobacterales</taxon>
        <taxon>Lysobacteraceae</taxon>
        <taxon>Lysobacter</taxon>
    </lineage>
</organism>
<dbReference type="Pfam" id="PF01312">
    <property type="entry name" value="Bac_export_2"/>
    <property type="match status" value="1"/>
</dbReference>
<dbReference type="InterPro" id="IPR029025">
    <property type="entry name" value="T3SS_substrate_exporter_C"/>
</dbReference>
<name>A0ABY3X8P5_9GAMM</name>
<accession>A0ABY3X8P5</accession>
<dbReference type="SUPFAM" id="SSF160544">
    <property type="entry name" value="EscU C-terminal domain-like"/>
    <property type="match status" value="1"/>
</dbReference>
<sequence length="356" mass="39227">MSGDTDLNKSEQATPYKLEQARKKGIIAKSQELGMVVSLACAGGYIYARGDVLFARLGALSERALSESAAIDGGGQALMQWMQRLVVETVDVIAPLIGVVLLGALLATLAQTGVLFAPAAMKPDFSKINPMQGLKRVFSLQTLIEAAKACFKMAVYSGICLLLIYQVARSLTHAGRGASGIALSLSSLGMKLLMFFLLAAAVFAAIDQILVRRMFARRMRMSKHEQKQEIKQREGDPRIKQRRKQLQRELLQRAQSMRNVRGADVLVTNPTHYAIALKYEPKKMLAPTIVAKGSGEFALRLRKLAFVYGVPVIESRLLARQLFHKVPIEREVPETLYRDIAAIYLRLRSRGAEAAA</sequence>
<keyword evidence="3" id="KW-0813">Transport</keyword>
<dbReference type="Gene3D" id="3.40.1690.10">
    <property type="entry name" value="secretion proteins EscU"/>
    <property type="match status" value="1"/>
</dbReference>
<dbReference type="Proteomes" id="UP000829194">
    <property type="component" value="Chromosome"/>
</dbReference>
<comment type="similarity">
    <text evidence="1">Belongs to the type III secretion exporter family.</text>
</comment>
<comment type="function">
    <text evidence="4">Required for formation of the rod structure in the basal body of the flagellar apparatus. Together with FliI and FliH, may constitute the export apparatus of flagellin.</text>
</comment>
<dbReference type="EMBL" id="CP093547">
    <property type="protein sequence ID" value="UNP28963.1"/>
    <property type="molecule type" value="Genomic_DNA"/>
</dbReference>
<keyword evidence="6" id="KW-1133">Transmembrane helix</keyword>
<keyword evidence="6" id="KW-0812">Transmembrane</keyword>
<keyword evidence="3" id="KW-1006">Bacterial flagellum protein export</keyword>
<gene>
    <name evidence="7" type="ORF">MOV92_21230</name>
</gene>
<feature type="compositionally biased region" description="Basic and acidic residues" evidence="5">
    <location>
        <begin position="222"/>
        <end position="239"/>
    </location>
</feature>
<dbReference type="InterPro" id="IPR006135">
    <property type="entry name" value="T3SS_substrate_exporter"/>
</dbReference>